<sequence length="128" mass="14206">MAKQGSVHLGPVFTAMSHVTSEDVQLVIYGKRGGEGTSTRRTSRLRQASRAHNLVPTKIRPYHSAAEPLDLVRSSNYLQGVGIEENHQTRFTVKRSGPQKDALQQLTTEQRFPTDKNGNLPAMRGCLH</sequence>
<keyword evidence="3" id="KW-1185">Reference proteome</keyword>
<reference evidence="2" key="1">
    <citation type="submission" date="2020-08" db="EMBL/GenBank/DDBJ databases">
        <title>Multicomponent nature underlies the extraordinary mechanical properties of spider dragline silk.</title>
        <authorList>
            <person name="Kono N."/>
            <person name="Nakamura H."/>
            <person name="Mori M."/>
            <person name="Yoshida Y."/>
            <person name="Ohtoshi R."/>
            <person name="Malay A.D."/>
            <person name="Moran D.A.P."/>
            <person name="Tomita M."/>
            <person name="Numata K."/>
            <person name="Arakawa K."/>
        </authorList>
    </citation>
    <scope>NUCLEOTIDE SEQUENCE</scope>
</reference>
<feature type="region of interest" description="Disordered" evidence="1">
    <location>
        <begin position="107"/>
        <end position="128"/>
    </location>
</feature>
<name>A0A8X6YTS8_9ARAC</name>
<dbReference type="AlphaFoldDB" id="A0A8X6YTS8"/>
<protein>
    <submittedName>
        <fullName evidence="2">Uncharacterized protein</fullName>
    </submittedName>
</protein>
<accession>A0A8X6YTS8</accession>
<dbReference type="Proteomes" id="UP000886998">
    <property type="component" value="Unassembled WGS sequence"/>
</dbReference>
<dbReference type="EMBL" id="BMAV01021839">
    <property type="protein sequence ID" value="GFY76337.1"/>
    <property type="molecule type" value="Genomic_DNA"/>
</dbReference>
<evidence type="ECO:0000313" key="3">
    <source>
        <dbReference type="Proteomes" id="UP000886998"/>
    </source>
</evidence>
<dbReference type="OrthoDB" id="10591466at2759"/>
<evidence type="ECO:0000313" key="2">
    <source>
        <dbReference type="EMBL" id="GFY76337.1"/>
    </source>
</evidence>
<proteinExistence type="predicted"/>
<organism evidence="2 3">
    <name type="scientific">Trichonephila inaurata madagascariensis</name>
    <dbReference type="NCBI Taxonomy" id="2747483"/>
    <lineage>
        <taxon>Eukaryota</taxon>
        <taxon>Metazoa</taxon>
        <taxon>Ecdysozoa</taxon>
        <taxon>Arthropoda</taxon>
        <taxon>Chelicerata</taxon>
        <taxon>Arachnida</taxon>
        <taxon>Araneae</taxon>
        <taxon>Araneomorphae</taxon>
        <taxon>Entelegynae</taxon>
        <taxon>Araneoidea</taxon>
        <taxon>Nephilidae</taxon>
        <taxon>Trichonephila</taxon>
        <taxon>Trichonephila inaurata</taxon>
    </lineage>
</organism>
<gene>
    <name evidence="2" type="ORF">TNIN_89631</name>
</gene>
<evidence type="ECO:0000256" key="1">
    <source>
        <dbReference type="SAM" id="MobiDB-lite"/>
    </source>
</evidence>
<comment type="caution">
    <text evidence="2">The sequence shown here is derived from an EMBL/GenBank/DDBJ whole genome shotgun (WGS) entry which is preliminary data.</text>
</comment>